<dbReference type="InterPro" id="IPR008969">
    <property type="entry name" value="CarboxyPept-like_regulatory"/>
</dbReference>
<dbReference type="SUPFAM" id="SSF49785">
    <property type="entry name" value="Galactose-binding domain-like"/>
    <property type="match status" value="2"/>
</dbReference>
<protein>
    <recommendedName>
        <fullName evidence="1">CBM6 domain-containing protein</fullName>
    </recommendedName>
</protein>
<dbReference type="InterPro" id="IPR008979">
    <property type="entry name" value="Galactose-bd-like_sf"/>
</dbReference>
<sequence length="1735" mass="190963">MQIKKDKYNLGKSEEIEITLKDYDKKANIMLDSKIDEINLGASISGIVVDNFNIPIKNAIVKLMNNKLELLVAVRTDKEGKYDINMIPTSDIYTLLVSATGKVLEQSPSFSLMNVENKIINFNLNNDEKSILGAINGILINDNNKTIIGAVISLYKINLNSDELVAITYSDYDGEFIFSELQPGNYEVIISALKYLPLEEVISVESNKISSFKRSLTIDPHLSNGSISGIITDNLNIAMPKADVILYKLDENNKQIPVAFTKTNFSGIYSFVNVPFGSYFIKSNAIQNITMNNILTPSVKITSTKEIDTYNTSTGLLENGSQVDYLTGFVTSLGGINDGAVTLNVTVEESGLYNLAIQYTSADFNRPLRLEVNGKDNGEVYKVPITSGWEIFHTKIFYVLTSLNKGVNVIKFHGDGVNLAPNLSMVTLILNQTESVTLFNTSSSDQTKSKTYNVALGKFVGSVKVNTITNFAEGIGGVIDSSSTLTVDVVDKAVYYLAVKYLATSTNLSFKVYVNNVNNVGNGKVYTVIPTKSMNVSDALTFTLPIVLNANSNTIQFHGDGENNAPYFGEFTLSLPPVTSNLVEGILENGARADTTNRFVRALGGKKDGSSTITVNVSNEGEYTLSIKYVGTDNTLPLKIDINGISNKIIYTFSPTKGLTVNDIKTFTIPLTLNTGNNTLRFYGNGKDTAPNLSSFILTAKDTSSVLKPTTSTIVKDIYFIANGKTGGTAILDKKQNLITGIGGKADGFFTMEISVNIEGEYVLRIAYRNNNRKFKIDVNGQNTGKIYTTIGDFNDSFSTLINLNSGKNTLKFYGDGTELAPDFGDFELNLNFPINSRLSGGIFSGDTKLLPSGVINSIGGFFDNYFQINYFTSHYGKYKMDMVFSSEGGVLLIDINDINTGSVYNIPSAKTATIAYNTIITLEEGDNSIRFYGNGEEFVPDLYSLNIKELLVASSDPTYKISSGILKNGATIHMKTNFVTDIGGKKEGYVTLTIKVNAETYYDLQLEYIAEYGDTNLKLDVNNSATGIVYNLPMTGFMSNSKLEMFIIPKILLKIGENTLKFYGDGRKPTPKLGRIKVVKSIPNSIVPPKGTFFVKDGVLENGAKISTFSKDFVEGIGGDKKDGSVTIYISIDNKGIYNLITEYLVIDDNRNLVIDINGERLNDIYTLPKTSSLKEEYAKTFIITILLNKGKNIIKFHGDGVNYGPILGTININKVPQMQTYNVASGFLENGAEIDTSTGFVKYLGEEQEGKATVEIYNELEGDYYLTIKYLSPVKDSFLKLDVNLINTGTIYKFPKTLGSLANDAKSFSIDINLIRGRNKLKFYRDEYNYTPSLESFVITDKRLTQTYDITLAKLKHAKKCIVKGYICGLGGIKKGTATLEVNVEQEGIYKIAFQYLSSKISKPIKIAINGENKKSLYNLEETIDLDPKNAKIFSIFYNLKLGENIIKFYGSGSLKASPLIGEVTVSLNSNNPIKIYKIFDGILKGDTMLDEKTGLLKGIGGADEGAVVLTVNVASKGSYKLELQYLSISDETTLLIKINNELIKKEFNLPMILSWDLNPVKIFSINVELKAGDNLIEFYGVSNKSGPLLGNVTLIPNEIFSRVLPLNSYDITLGILENGAYIDPVTGFVTNLGGKKKGSVTILFNVEDSGEYYMTLEYLCVKDSYPFVMEINKKDLGQVYLLNKTKDEPLKTDFLINLNRGENEIKFKGAGNAIAPDLSFFTIDKVIVLDEI</sequence>
<feature type="domain" description="CBM6" evidence="1">
    <location>
        <begin position="565"/>
        <end position="699"/>
    </location>
</feature>
<gene>
    <name evidence="2" type="ORF">GBZ86_08585</name>
</gene>
<dbReference type="SUPFAM" id="SSF49464">
    <property type="entry name" value="Carboxypeptidase regulatory domain-like"/>
    <property type="match status" value="2"/>
</dbReference>
<dbReference type="OrthoDB" id="1924619at2"/>
<reference evidence="2 3" key="1">
    <citation type="submission" date="2019-10" db="EMBL/GenBank/DDBJ databases">
        <title>The Genome Sequence of Clostridium tarantellae Isolated from Fish Brain.</title>
        <authorList>
            <person name="Bano L."/>
            <person name="Kiel M."/>
            <person name="Sales G."/>
            <person name="Doxey A.C."/>
            <person name="Mansfield M.J."/>
            <person name="Schiavone M."/>
            <person name="Rossetto O."/>
            <person name="Pirazzini M."/>
            <person name="Dobrindt U."/>
            <person name="Montecucco C."/>
        </authorList>
    </citation>
    <scope>NUCLEOTIDE SEQUENCE [LARGE SCALE GENOMIC DNA]</scope>
    <source>
        <strain evidence="2 3">DSM 3997</strain>
    </source>
</reference>
<dbReference type="SUPFAM" id="SSF49478">
    <property type="entry name" value="Cna protein B-type domain"/>
    <property type="match status" value="1"/>
</dbReference>
<evidence type="ECO:0000313" key="3">
    <source>
        <dbReference type="Proteomes" id="UP000430345"/>
    </source>
</evidence>
<organism evidence="2 3">
    <name type="scientific">Clostridium tarantellae</name>
    <dbReference type="NCBI Taxonomy" id="39493"/>
    <lineage>
        <taxon>Bacteria</taxon>
        <taxon>Bacillati</taxon>
        <taxon>Bacillota</taxon>
        <taxon>Clostridia</taxon>
        <taxon>Eubacteriales</taxon>
        <taxon>Clostridiaceae</taxon>
        <taxon>Clostridium</taxon>
    </lineage>
</organism>
<accession>A0A6I1MM38</accession>
<dbReference type="EMBL" id="WHJC01000109">
    <property type="protein sequence ID" value="MPQ43813.1"/>
    <property type="molecule type" value="Genomic_DNA"/>
</dbReference>
<dbReference type="Proteomes" id="UP000430345">
    <property type="component" value="Unassembled WGS sequence"/>
</dbReference>
<dbReference type="InterPro" id="IPR005084">
    <property type="entry name" value="CBM6"/>
</dbReference>
<evidence type="ECO:0000259" key="1">
    <source>
        <dbReference type="PROSITE" id="PS51175"/>
    </source>
</evidence>
<dbReference type="Gene3D" id="2.60.120.260">
    <property type="entry name" value="Galactose-binding domain-like"/>
    <property type="match status" value="9"/>
</dbReference>
<dbReference type="Gene3D" id="2.60.40.1120">
    <property type="entry name" value="Carboxypeptidase-like, regulatory domain"/>
    <property type="match status" value="2"/>
</dbReference>
<keyword evidence="3" id="KW-1185">Reference proteome</keyword>
<dbReference type="RefSeq" id="WP_152889667.1">
    <property type="nucleotide sequence ID" value="NZ_WHJC01000109.1"/>
</dbReference>
<name>A0A6I1MM38_9CLOT</name>
<evidence type="ECO:0000313" key="2">
    <source>
        <dbReference type="EMBL" id="MPQ43813.1"/>
    </source>
</evidence>
<dbReference type="Pfam" id="PF13620">
    <property type="entry name" value="CarboxypepD_reg"/>
    <property type="match status" value="1"/>
</dbReference>
<dbReference type="PROSITE" id="PS51175">
    <property type="entry name" value="CBM6"/>
    <property type="match status" value="1"/>
</dbReference>
<dbReference type="GO" id="GO:0030246">
    <property type="term" value="F:carbohydrate binding"/>
    <property type="evidence" value="ECO:0007669"/>
    <property type="project" value="InterPro"/>
</dbReference>
<proteinExistence type="predicted"/>
<comment type="caution">
    <text evidence="2">The sequence shown here is derived from an EMBL/GenBank/DDBJ whole genome shotgun (WGS) entry which is preliminary data.</text>
</comment>